<evidence type="ECO:0000256" key="1">
    <source>
        <dbReference type="SAM" id="MobiDB-lite"/>
    </source>
</evidence>
<dbReference type="AlphaFoldDB" id="A0A212C553"/>
<protein>
    <submittedName>
        <fullName evidence="2">Uncharacterized protein</fullName>
    </submittedName>
</protein>
<feature type="region of interest" description="Disordered" evidence="1">
    <location>
        <begin position="1"/>
        <end position="108"/>
    </location>
</feature>
<name>A0A212C553_CEREH</name>
<dbReference type="EMBL" id="MKHE01000029">
    <property type="protein sequence ID" value="OWK01111.1"/>
    <property type="molecule type" value="Genomic_DNA"/>
</dbReference>
<keyword evidence="3" id="KW-1185">Reference proteome</keyword>
<feature type="compositionally biased region" description="Basic and acidic residues" evidence="1">
    <location>
        <begin position="1"/>
        <end position="12"/>
    </location>
</feature>
<gene>
    <name evidence="2" type="ORF">Celaphus_00018448</name>
</gene>
<reference evidence="2 3" key="1">
    <citation type="journal article" date="2018" name="Mol. Genet. Genomics">
        <title>The red deer Cervus elaphus genome CerEla1.0: sequencing, annotating, genes, and chromosomes.</title>
        <authorList>
            <person name="Bana N.A."/>
            <person name="Nyiri A."/>
            <person name="Nagy J."/>
            <person name="Frank K."/>
            <person name="Nagy T."/>
            <person name="Steger V."/>
            <person name="Schiller M."/>
            <person name="Lakatos P."/>
            <person name="Sugar L."/>
            <person name="Horn P."/>
            <person name="Barta E."/>
            <person name="Orosz L."/>
        </authorList>
    </citation>
    <scope>NUCLEOTIDE SEQUENCE [LARGE SCALE GENOMIC DNA]</scope>
    <source>
        <strain evidence="2">Hungarian</strain>
    </source>
</reference>
<sequence length="108" mass="11594">SCGHHPTPERSQCHRGTGVPVLWGHTVSCGHPGNGGPAWGPRQHSRPYRPSEEGRRGAVPVPLSQRARGGPGSRHRDRGRSESAQSSPLPRSRRPPVTAHGLRNLITG</sequence>
<accession>A0A212C553</accession>
<dbReference type="Proteomes" id="UP000242450">
    <property type="component" value="Chromosome 29"/>
</dbReference>
<evidence type="ECO:0000313" key="3">
    <source>
        <dbReference type="Proteomes" id="UP000242450"/>
    </source>
</evidence>
<evidence type="ECO:0000313" key="2">
    <source>
        <dbReference type="EMBL" id="OWK01111.1"/>
    </source>
</evidence>
<organism evidence="2 3">
    <name type="scientific">Cervus elaphus hippelaphus</name>
    <name type="common">European red deer</name>
    <dbReference type="NCBI Taxonomy" id="46360"/>
    <lineage>
        <taxon>Eukaryota</taxon>
        <taxon>Metazoa</taxon>
        <taxon>Chordata</taxon>
        <taxon>Craniata</taxon>
        <taxon>Vertebrata</taxon>
        <taxon>Euteleostomi</taxon>
        <taxon>Mammalia</taxon>
        <taxon>Eutheria</taxon>
        <taxon>Laurasiatheria</taxon>
        <taxon>Artiodactyla</taxon>
        <taxon>Ruminantia</taxon>
        <taxon>Pecora</taxon>
        <taxon>Cervidae</taxon>
        <taxon>Cervinae</taxon>
        <taxon>Cervus</taxon>
    </lineage>
</organism>
<feature type="non-terminal residue" evidence="2">
    <location>
        <position position="1"/>
    </location>
</feature>
<proteinExistence type="predicted"/>
<comment type="caution">
    <text evidence="2">The sequence shown here is derived from an EMBL/GenBank/DDBJ whole genome shotgun (WGS) entry which is preliminary data.</text>
</comment>